<dbReference type="NCBIfam" id="TIGR01490">
    <property type="entry name" value="HAD-SF-IB-hyp1"/>
    <property type="match status" value="1"/>
</dbReference>
<reference evidence="2 3" key="1">
    <citation type="submission" date="2019-05" db="EMBL/GenBank/DDBJ databases">
        <authorList>
            <person name="Lee S.D."/>
        </authorList>
    </citation>
    <scope>NUCLEOTIDE SEQUENCE [LARGE SCALE GENOMIC DNA]</scope>
    <source>
        <strain evidence="2 3">C5-26</strain>
    </source>
</reference>
<dbReference type="InterPro" id="IPR050582">
    <property type="entry name" value="HAD-like_SerB"/>
</dbReference>
<evidence type="ECO:0000313" key="2">
    <source>
        <dbReference type="EMBL" id="TWP38606.1"/>
    </source>
</evidence>
<name>A0A563E7U5_9MICO</name>
<dbReference type="EMBL" id="VCQV01000002">
    <property type="protein sequence ID" value="TWP38606.1"/>
    <property type="molecule type" value="Genomic_DNA"/>
</dbReference>
<dbReference type="Pfam" id="PF12710">
    <property type="entry name" value="HAD"/>
    <property type="match status" value="1"/>
</dbReference>
<dbReference type="GO" id="GO:0016787">
    <property type="term" value="F:hydrolase activity"/>
    <property type="evidence" value="ECO:0007669"/>
    <property type="project" value="UniProtKB-KW"/>
</dbReference>
<keyword evidence="2" id="KW-0378">Hydrolase</keyword>
<accession>A0A563E7U5</accession>
<dbReference type="Gene3D" id="3.40.50.1000">
    <property type="entry name" value="HAD superfamily/HAD-like"/>
    <property type="match status" value="1"/>
</dbReference>
<dbReference type="InterPro" id="IPR036412">
    <property type="entry name" value="HAD-like_sf"/>
</dbReference>
<dbReference type="OrthoDB" id="25607at2"/>
<dbReference type="SUPFAM" id="SSF56784">
    <property type="entry name" value="HAD-like"/>
    <property type="match status" value="1"/>
</dbReference>
<organism evidence="2 3">
    <name type="scientific">Leekyejoonella antrihumi</name>
    <dbReference type="NCBI Taxonomy" id="1660198"/>
    <lineage>
        <taxon>Bacteria</taxon>
        <taxon>Bacillati</taxon>
        <taxon>Actinomycetota</taxon>
        <taxon>Actinomycetes</taxon>
        <taxon>Micrococcales</taxon>
        <taxon>Dermacoccaceae</taxon>
        <taxon>Leekyejoonella</taxon>
    </lineage>
</organism>
<dbReference type="Gene3D" id="1.20.1440.100">
    <property type="entry name" value="SG protein - dephosphorylation function"/>
    <property type="match status" value="1"/>
</dbReference>
<proteinExistence type="inferred from homology"/>
<dbReference type="PANTHER" id="PTHR43344:SF15">
    <property type="entry name" value="PHOSPHOSERINE PHOSPHATASE SERB1"/>
    <property type="match status" value="1"/>
</dbReference>
<gene>
    <name evidence="2" type="ORF">FGL98_02130</name>
</gene>
<dbReference type="NCBIfam" id="TIGR01488">
    <property type="entry name" value="HAD-SF-IB"/>
    <property type="match status" value="1"/>
</dbReference>
<reference evidence="2 3" key="2">
    <citation type="submission" date="2019-08" db="EMBL/GenBank/DDBJ databases">
        <title>Jejuicoccus antrihumi gen. nov., sp. nov., a new member of the family Dermacoccaceae isolated from a cave.</title>
        <authorList>
            <person name="Schumann P."/>
            <person name="Kim I.S."/>
        </authorList>
    </citation>
    <scope>NUCLEOTIDE SEQUENCE [LARGE SCALE GENOMIC DNA]</scope>
    <source>
        <strain evidence="2 3">C5-26</strain>
    </source>
</reference>
<evidence type="ECO:0000313" key="3">
    <source>
        <dbReference type="Proteomes" id="UP000320244"/>
    </source>
</evidence>
<evidence type="ECO:0000256" key="1">
    <source>
        <dbReference type="ARBA" id="ARBA00009184"/>
    </source>
</evidence>
<protein>
    <submittedName>
        <fullName evidence="2">HAD-IB family hydrolase</fullName>
    </submittedName>
</protein>
<dbReference type="Proteomes" id="UP000320244">
    <property type="component" value="Unassembled WGS sequence"/>
</dbReference>
<comment type="caution">
    <text evidence="2">The sequence shown here is derived from an EMBL/GenBank/DDBJ whole genome shotgun (WGS) entry which is preliminary data.</text>
</comment>
<dbReference type="InterPro" id="IPR023214">
    <property type="entry name" value="HAD_sf"/>
</dbReference>
<keyword evidence="3" id="KW-1185">Reference proteome</keyword>
<sequence>MDSNAMARCEVDSGRPVMSARREPVAVYVDLDNTLIKGSALFHVGRGLAAQHVIGRAALVQLAAQHAAYRLVGECPRLVQAAHQRGLSLAAGLPVAEVLTGVEQLYDRVLAPRLWPGTVRLLAAHREVGTPVWLATAAPVELATLIADRLGLSGALGTRAQQFQGAWTGRLDGPLLHGAAKAAAVTQHARQQGWDLGDCAAYSDSVNDLPLLTAIGQPVAVNPDRRLRRVAGHHQWPVYDFRACRLGAHGHRPQAALDPRDAGALPLAGH</sequence>
<dbReference type="RefSeq" id="WP_146315009.1">
    <property type="nucleotide sequence ID" value="NZ_VCQV01000002.1"/>
</dbReference>
<dbReference type="AlphaFoldDB" id="A0A563E7U5"/>
<comment type="similarity">
    <text evidence="1">Belongs to the HAD-like hydrolase superfamily. SerB family.</text>
</comment>
<dbReference type="InterPro" id="IPR006385">
    <property type="entry name" value="HAD_hydro_SerB1"/>
</dbReference>
<dbReference type="PANTHER" id="PTHR43344">
    <property type="entry name" value="PHOSPHOSERINE PHOSPHATASE"/>
    <property type="match status" value="1"/>
</dbReference>